<sequence>MVRPRWAGHPLSPSYARSVRYFPGVQALRRTVTALVFVGLALPGPAQAATPRWDHPGYDAEDSWFNPHEAALTPATVGRLTRSWSVHLRHLDESCSGFSAPVLGAGRVFATDRAGVSAYRPSSGALSWRFTWEHADDNSTARLAVAGDLLILANGDCNSMSDPDGRLTALDTATGRVRWRLEPDNPIDSVVVDKNVVLVSGTSPSDEDRVAAYRVRDGRLLWSRPRHASSGVSADGLVPLATTDGSGVPTGTTVAVDIATGAPRWSRRATWQVQAASPAADRFYVTDRSGVLLSVDARTGAVLLALPGRGTPLLATDGPRLYVADGVRLTALAAGTGRALWSYTFPGPITQPVLAGGLVYTGSRVLNASTGAPAGPTVPGGVIVTGGRLYQVNGPRLTTYLPELRDRRSELGV</sequence>
<keyword evidence="3" id="KW-1185">Reference proteome</keyword>
<feature type="domain" description="Pyrrolo-quinoline quinone repeat" evidence="1">
    <location>
        <begin position="114"/>
        <end position="267"/>
    </location>
</feature>
<dbReference type="InterPro" id="IPR015943">
    <property type="entry name" value="WD40/YVTN_repeat-like_dom_sf"/>
</dbReference>
<dbReference type="Pfam" id="PF13360">
    <property type="entry name" value="PQQ_2"/>
    <property type="match status" value="2"/>
</dbReference>
<gene>
    <name evidence="2" type="ORF">FHX34_1011224</name>
</gene>
<dbReference type="InterPro" id="IPR011047">
    <property type="entry name" value="Quinoprotein_ADH-like_sf"/>
</dbReference>
<reference evidence="2 3" key="1">
    <citation type="submission" date="2019-06" db="EMBL/GenBank/DDBJ databases">
        <title>Sequencing the genomes of 1000 actinobacteria strains.</title>
        <authorList>
            <person name="Klenk H.-P."/>
        </authorList>
    </citation>
    <scope>NUCLEOTIDE SEQUENCE [LARGE SCALE GENOMIC DNA]</scope>
    <source>
        <strain evidence="2 3">DSM 43866</strain>
    </source>
</reference>
<dbReference type="InterPro" id="IPR002372">
    <property type="entry name" value="PQQ_rpt_dom"/>
</dbReference>
<dbReference type="Gene3D" id="2.140.10.10">
    <property type="entry name" value="Quinoprotein alcohol dehydrogenase-like superfamily"/>
    <property type="match status" value="1"/>
</dbReference>
<dbReference type="EMBL" id="VIWY01000001">
    <property type="protein sequence ID" value="TWG26243.1"/>
    <property type="molecule type" value="Genomic_DNA"/>
</dbReference>
<accession>A0A561WQV3</accession>
<evidence type="ECO:0000313" key="3">
    <source>
        <dbReference type="Proteomes" id="UP000320239"/>
    </source>
</evidence>
<dbReference type="PANTHER" id="PTHR34512">
    <property type="entry name" value="CELL SURFACE PROTEIN"/>
    <property type="match status" value="1"/>
</dbReference>
<dbReference type="Proteomes" id="UP000320239">
    <property type="component" value="Unassembled WGS sequence"/>
</dbReference>
<dbReference type="Gene3D" id="2.130.10.10">
    <property type="entry name" value="YVTN repeat-like/Quinoprotein amine dehydrogenase"/>
    <property type="match status" value="1"/>
</dbReference>
<evidence type="ECO:0000313" key="2">
    <source>
        <dbReference type="EMBL" id="TWG26243.1"/>
    </source>
</evidence>
<dbReference type="SMART" id="SM00564">
    <property type="entry name" value="PQQ"/>
    <property type="match status" value="6"/>
</dbReference>
<comment type="caution">
    <text evidence="2">The sequence shown here is derived from an EMBL/GenBank/DDBJ whole genome shotgun (WGS) entry which is preliminary data.</text>
</comment>
<name>A0A561WQV3_ACTTI</name>
<dbReference type="PANTHER" id="PTHR34512:SF30">
    <property type="entry name" value="OUTER MEMBRANE PROTEIN ASSEMBLY FACTOR BAMB"/>
    <property type="match status" value="1"/>
</dbReference>
<dbReference type="SUPFAM" id="SSF50998">
    <property type="entry name" value="Quinoprotein alcohol dehydrogenase-like"/>
    <property type="match status" value="1"/>
</dbReference>
<dbReference type="InterPro" id="IPR018391">
    <property type="entry name" value="PQQ_b-propeller_rpt"/>
</dbReference>
<proteinExistence type="predicted"/>
<evidence type="ECO:0000259" key="1">
    <source>
        <dbReference type="Pfam" id="PF13360"/>
    </source>
</evidence>
<dbReference type="OrthoDB" id="3289219at2"/>
<protein>
    <submittedName>
        <fullName evidence="2">Outer membrane protein assembly factor BamB</fullName>
    </submittedName>
</protein>
<dbReference type="AlphaFoldDB" id="A0A561WQV3"/>
<organism evidence="2 3">
    <name type="scientific">Actinoplanes teichomyceticus</name>
    <dbReference type="NCBI Taxonomy" id="1867"/>
    <lineage>
        <taxon>Bacteria</taxon>
        <taxon>Bacillati</taxon>
        <taxon>Actinomycetota</taxon>
        <taxon>Actinomycetes</taxon>
        <taxon>Micromonosporales</taxon>
        <taxon>Micromonosporaceae</taxon>
        <taxon>Actinoplanes</taxon>
    </lineage>
</organism>
<feature type="domain" description="Pyrrolo-quinoline quinone repeat" evidence="1">
    <location>
        <begin position="313"/>
        <end position="361"/>
    </location>
</feature>